<evidence type="ECO:0000259" key="2">
    <source>
        <dbReference type="Pfam" id="PF01402"/>
    </source>
</evidence>
<evidence type="ECO:0000259" key="3">
    <source>
        <dbReference type="Pfam" id="PF12773"/>
    </source>
</evidence>
<name>M0GPV3_HALPT</name>
<accession>M0GPV3</accession>
<dbReference type="RefSeq" id="WP_008091873.1">
    <property type="nucleotide sequence ID" value="NZ_AOLG01000009.1"/>
</dbReference>
<feature type="region of interest" description="Disordered" evidence="1">
    <location>
        <begin position="83"/>
        <end position="123"/>
    </location>
</feature>
<dbReference type="Pfam" id="PF01402">
    <property type="entry name" value="RHH_1"/>
    <property type="match status" value="1"/>
</dbReference>
<dbReference type="PATRIC" id="fig|1227461.3.peg.618"/>
<proteinExistence type="predicted"/>
<dbReference type="InterPro" id="IPR025874">
    <property type="entry name" value="DZR"/>
</dbReference>
<organism evidence="5 6">
    <name type="scientific">Haloferax prahovense (strain DSM 18310 / JCM 13924 / TL6)</name>
    <dbReference type="NCBI Taxonomy" id="1227461"/>
    <lineage>
        <taxon>Archaea</taxon>
        <taxon>Methanobacteriati</taxon>
        <taxon>Methanobacteriota</taxon>
        <taxon>Stenosarchaea group</taxon>
        <taxon>Halobacteria</taxon>
        <taxon>Halobacteriales</taxon>
        <taxon>Haloferacaceae</taxon>
        <taxon>Haloferax</taxon>
    </lineage>
</organism>
<dbReference type="Pfam" id="PF12773">
    <property type="entry name" value="DZR"/>
    <property type="match status" value="1"/>
</dbReference>
<sequence length="196" mass="21640">MSKITFRADDALVERLDRLDTSKSEVMREALRQYLDDLERDDAADDDTSDTDGLDGALSARVEELVDERLDERLPTLVEEVAAARESERPTPSDLNVNINVDGSNGESRVNAGADREETPNTVRKTRGELDAPEADSPEMNCGQCGESVGQDHVYCPNCGEKTSHRVFCECGDELRSDWAFCPDCGRRTPAADVLE</sequence>
<dbReference type="OrthoDB" id="11143at2157"/>
<feature type="domain" description="CdrL-like middle region" evidence="4">
    <location>
        <begin position="53"/>
        <end position="129"/>
    </location>
</feature>
<gene>
    <name evidence="5" type="ORF">C457_03071</name>
</gene>
<comment type="caution">
    <text evidence="5">The sequence shown here is derived from an EMBL/GenBank/DDBJ whole genome shotgun (WGS) entry which is preliminary data.</text>
</comment>
<dbReference type="GO" id="GO:0006355">
    <property type="term" value="P:regulation of DNA-templated transcription"/>
    <property type="evidence" value="ECO:0007669"/>
    <property type="project" value="InterPro"/>
</dbReference>
<feature type="domain" description="Ribbon-helix-helix protein CopG" evidence="2">
    <location>
        <begin position="4"/>
        <end position="36"/>
    </location>
</feature>
<dbReference type="InterPro" id="IPR002145">
    <property type="entry name" value="CopG"/>
</dbReference>
<feature type="region of interest" description="Disordered" evidence="1">
    <location>
        <begin position="36"/>
        <end position="55"/>
    </location>
</feature>
<reference evidence="5 6" key="1">
    <citation type="journal article" date="2014" name="PLoS Genet.">
        <title>Phylogenetically driven sequencing of extremely halophilic archaea reveals strategies for static and dynamic osmo-response.</title>
        <authorList>
            <person name="Becker E.A."/>
            <person name="Seitzer P.M."/>
            <person name="Tritt A."/>
            <person name="Larsen D."/>
            <person name="Krusor M."/>
            <person name="Yao A.I."/>
            <person name="Wu D."/>
            <person name="Madern D."/>
            <person name="Eisen J.A."/>
            <person name="Darling A.E."/>
            <person name="Facciotti M.T."/>
        </authorList>
    </citation>
    <scope>NUCLEOTIDE SEQUENCE [LARGE SCALE GENOMIC DNA]</scope>
    <source>
        <strain evidence="6">DSM 18310 / JCM 13924 / TL6</strain>
    </source>
</reference>
<protein>
    <submittedName>
        <fullName evidence="5">Ribbon-helix-helix CopG family protein</fullName>
    </submittedName>
</protein>
<dbReference type="Pfam" id="PF24252">
    <property type="entry name" value="CdrL_M"/>
    <property type="match status" value="1"/>
</dbReference>
<evidence type="ECO:0000259" key="4">
    <source>
        <dbReference type="Pfam" id="PF24252"/>
    </source>
</evidence>
<dbReference type="InterPro" id="IPR056278">
    <property type="entry name" value="CdrL_M"/>
</dbReference>
<dbReference type="CDD" id="cd22233">
    <property type="entry name" value="RHH_CopAso-like"/>
    <property type="match status" value="1"/>
</dbReference>
<evidence type="ECO:0000313" key="6">
    <source>
        <dbReference type="Proteomes" id="UP000011559"/>
    </source>
</evidence>
<keyword evidence="6" id="KW-1185">Reference proteome</keyword>
<evidence type="ECO:0000256" key="1">
    <source>
        <dbReference type="SAM" id="MobiDB-lite"/>
    </source>
</evidence>
<feature type="compositionally biased region" description="Polar residues" evidence="1">
    <location>
        <begin position="93"/>
        <end position="108"/>
    </location>
</feature>
<dbReference type="EMBL" id="AOLG01000009">
    <property type="protein sequence ID" value="ELZ72909.1"/>
    <property type="molecule type" value="Genomic_DNA"/>
</dbReference>
<feature type="compositionally biased region" description="Acidic residues" evidence="1">
    <location>
        <begin position="38"/>
        <end position="53"/>
    </location>
</feature>
<evidence type="ECO:0000313" key="5">
    <source>
        <dbReference type="EMBL" id="ELZ72909.1"/>
    </source>
</evidence>
<dbReference type="Proteomes" id="UP000011559">
    <property type="component" value="Unassembled WGS sequence"/>
</dbReference>
<feature type="domain" description="DZANK-type" evidence="3">
    <location>
        <begin position="142"/>
        <end position="186"/>
    </location>
</feature>
<dbReference type="AlphaFoldDB" id="M0GPV3"/>